<name>A0A9Q1GDR4_SYNKA</name>
<sequence length="129" mass="14916">MSAIKHLSMLDNDETVQKIFVLTDAGESMDRDDSKRLLNFNKQIAYNMNVCCFYGNILDFYISDILNTNENLPNLIAVRENLHRYSHVLKEKGCSALQGSDDELIKKFKEEFRKVRHSLTSLYSSIHVP</sequence>
<dbReference type="EMBL" id="JAINUF010000001">
    <property type="protein sequence ID" value="KAJ8381362.1"/>
    <property type="molecule type" value="Genomic_DNA"/>
</dbReference>
<dbReference type="Gene3D" id="1.20.1250.10">
    <property type="match status" value="1"/>
</dbReference>
<accession>A0A9Q1GDR4</accession>
<dbReference type="SUPFAM" id="SSF47266">
    <property type="entry name" value="4-helical cytokines"/>
    <property type="match status" value="1"/>
</dbReference>
<dbReference type="InterPro" id="IPR009079">
    <property type="entry name" value="4_helix_cytokine-like_core"/>
</dbReference>
<evidence type="ECO:0000313" key="2">
    <source>
        <dbReference type="Proteomes" id="UP001152622"/>
    </source>
</evidence>
<reference evidence="1" key="1">
    <citation type="journal article" date="2023" name="Science">
        <title>Genome structures resolve the early diversification of teleost fishes.</title>
        <authorList>
            <person name="Parey E."/>
            <person name="Louis A."/>
            <person name="Montfort J."/>
            <person name="Bouchez O."/>
            <person name="Roques C."/>
            <person name="Iampietro C."/>
            <person name="Lluch J."/>
            <person name="Castinel A."/>
            <person name="Donnadieu C."/>
            <person name="Desvignes T."/>
            <person name="Floi Bucao C."/>
            <person name="Jouanno E."/>
            <person name="Wen M."/>
            <person name="Mejri S."/>
            <person name="Dirks R."/>
            <person name="Jansen H."/>
            <person name="Henkel C."/>
            <person name="Chen W.J."/>
            <person name="Zahm M."/>
            <person name="Cabau C."/>
            <person name="Klopp C."/>
            <person name="Thompson A.W."/>
            <person name="Robinson-Rechavi M."/>
            <person name="Braasch I."/>
            <person name="Lecointre G."/>
            <person name="Bobe J."/>
            <person name="Postlethwait J.H."/>
            <person name="Berthelot C."/>
            <person name="Roest Crollius H."/>
            <person name="Guiguen Y."/>
        </authorList>
    </citation>
    <scope>NUCLEOTIDE SEQUENCE</scope>
    <source>
        <strain evidence="1">WJC10195</strain>
    </source>
</reference>
<dbReference type="Proteomes" id="UP001152622">
    <property type="component" value="Chromosome 1"/>
</dbReference>
<proteinExistence type="predicted"/>
<keyword evidence="2" id="KW-1185">Reference proteome</keyword>
<protein>
    <submittedName>
        <fullName evidence="1">Uncharacterized protein</fullName>
    </submittedName>
</protein>
<dbReference type="AlphaFoldDB" id="A0A9Q1GDR4"/>
<evidence type="ECO:0000313" key="1">
    <source>
        <dbReference type="EMBL" id="KAJ8381362.1"/>
    </source>
</evidence>
<comment type="caution">
    <text evidence="1">The sequence shown here is derived from an EMBL/GenBank/DDBJ whole genome shotgun (WGS) entry which is preliminary data.</text>
</comment>
<organism evidence="1 2">
    <name type="scientific">Synaphobranchus kaupii</name>
    <name type="common">Kaup's arrowtooth eel</name>
    <dbReference type="NCBI Taxonomy" id="118154"/>
    <lineage>
        <taxon>Eukaryota</taxon>
        <taxon>Metazoa</taxon>
        <taxon>Chordata</taxon>
        <taxon>Craniata</taxon>
        <taxon>Vertebrata</taxon>
        <taxon>Euteleostomi</taxon>
        <taxon>Actinopterygii</taxon>
        <taxon>Neopterygii</taxon>
        <taxon>Teleostei</taxon>
        <taxon>Anguilliformes</taxon>
        <taxon>Synaphobranchidae</taxon>
        <taxon>Synaphobranchus</taxon>
    </lineage>
</organism>
<dbReference type="OrthoDB" id="9451249at2759"/>
<gene>
    <name evidence="1" type="ORF">SKAU_G00021400</name>
</gene>